<keyword evidence="4" id="KW-0411">Iron-sulfur</keyword>
<evidence type="ECO:0000259" key="5">
    <source>
        <dbReference type="Pfam" id="PF01869"/>
    </source>
</evidence>
<organism evidence="6 7">
    <name type="scientific">candidate division WOR-3 bacterium</name>
    <dbReference type="NCBI Taxonomy" id="2052148"/>
    <lineage>
        <taxon>Bacteria</taxon>
        <taxon>Bacteria division WOR-3</taxon>
    </lineage>
</organism>
<evidence type="ECO:0000256" key="4">
    <source>
        <dbReference type="ARBA" id="ARBA00023014"/>
    </source>
</evidence>
<dbReference type="GO" id="GO:0051536">
    <property type="term" value="F:iron-sulfur cluster binding"/>
    <property type="evidence" value="ECO:0007669"/>
    <property type="project" value="UniProtKB-KW"/>
</dbReference>
<dbReference type="AlphaFoldDB" id="A0A938BQ85"/>
<dbReference type="GO" id="GO:0046872">
    <property type="term" value="F:metal ion binding"/>
    <property type="evidence" value="ECO:0007669"/>
    <property type="project" value="UniProtKB-KW"/>
</dbReference>
<proteinExistence type="predicted"/>
<dbReference type="InterPro" id="IPR002731">
    <property type="entry name" value="ATPase_BadF"/>
</dbReference>
<evidence type="ECO:0000256" key="3">
    <source>
        <dbReference type="ARBA" id="ARBA00023004"/>
    </source>
</evidence>
<accession>A0A938BQ85</accession>
<sequence length="317" mass="34075">MVEAYIGIDVGSISTKGVVVDRKFNVLASRYLRTQGNPIDSIRRLLAELGAQVDTGIRILGAGTTGSARRLAGVMVQADIVKNEIITHAVAASHFHPEVRTVIEIGGQDSKIIILRDAIPVDFAMNTVCAAGTGSFLDHQATRLGRPIEEFGGLALRAKNRVNIAGRCTVFAESDMIHKAQLGISTEDIVAGLCDAIVRNYMNTVAKGKEIHPLVLFQGGVAANVGVKKAFELMLGHEVLVPEHFLVMGAVGAAIVASEETDGKGTRFAGFNVADTAFETRAFECEGCPNRCEVIETLRELKVIDRYGDRCGKWSKL</sequence>
<comment type="caution">
    <text evidence="6">The sequence shown here is derived from an EMBL/GenBank/DDBJ whole genome shotgun (WGS) entry which is preliminary data.</text>
</comment>
<reference evidence="6" key="1">
    <citation type="submission" date="2019-03" db="EMBL/GenBank/DDBJ databases">
        <title>Lake Tanganyika Metagenome-Assembled Genomes (MAGs).</title>
        <authorList>
            <person name="Tran P."/>
        </authorList>
    </citation>
    <scope>NUCLEOTIDE SEQUENCE</scope>
    <source>
        <strain evidence="6">K_DeepCast_150m_m2_040</strain>
    </source>
</reference>
<keyword evidence="3" id="KW-0408">Iron</keyword>
<protein>
    <submittedName>
        <fullName evidence="6">2-hydroxyglutaryl-CoA dehydratase</fullName>
    </submittedName>
</protein>
<dbReference type="PANTHER" id="PTHR32329">
    <property type="entry name" value="BIFUNCTIONAL PROTEIN [INCLUDES 2-HYDROXYACYL-COA DEHYDRATASE (N-TER) AND ITS ACTIVATOR DOMAIN (C_TERM)-RELATED"/>
    <property type="match status" value="1"/>
</dbReference>
<feature type="domain" description="ATPase BadF/BadG/BcrA/BcrD type" evidence="5">
    <location>
        <begin position="6"/>
        <end position="257"/>
    </location>
</feature>
<evidence type="ECO:0000256" key="1">
    <source>
        <dbReference type="ARBA" id="ARBA00001966"/>
    </source>
</evidence>
<evidence type="ECO:0000313" key="7">
    <source>
        <dbReference type="Proteomes" id="UP000779900"/>
    </source>
</evidence>
<evidence type="ECO:0000313" key="6">
    <source>
        <dbReference type="EMBL" id="MBM3330315.1"/>
    </source>
</evidence>
<comment type="cofactor">
    <cofactor evidence="1">
        <name>[4Fe-4S] cluster</name>
        <dbReference type="ChEBI" id="CHEBI:49883"/>
    </cofactor>
</comment>
<dbReference type="InterPro" id="IPR051805">
    <property type="entry name" value="Dehydratase_Activator_Redct"/>
</dbReference>
<gene>
    <name evidence="6" type="ORF">FJY68_00520</name>
</gene>
<dbReference type="Gene3D" id="3.30.420.40">
    <property type="match status" value="2"/>
</dbReference>
<dbReference type="NCBIfam" id="TIGR00241">
    <property type="entry name" value="CoA_E_activ"/>
    <property type="match status" value="1"/>
</dbReference>
<dbReference type="CDD" id="cd24035">
    <property type="entry name" value="ASKHA_NBD_O66634-like_rpt2"/>
    <property type="match status" value="1"/>
</dbReference>
<dbReference type="InterPro" id="IPR043129">
    <property type="entry name" value="ATPase_NBD"/>
</dbReference>
<dbReference type="Pfam" id="PF01869">
    <property type="entry name" value="BcrAD_BadFG"/>
    <property type="match status" value="1"/>
</dbReference>
<dbReference type="PANTHER" id="PTHR32329:SF7">
    <property type="entry name" value="ACTIVATOR OF 2-HYDROXYACYL-COA-HYDRATASE"/>
    <property type="match status" value="1"/>
</dbReference>
<dbReference type="EMBL" id="VGIR01000001">
    <property type="protein sequence ID" value="MBM3330315.1"/>
    <property type="molecule type" value="Genomic_DNA"/>
</dbReference>
<dbReference type="Proteomes" id="UP000779900">
    <property type="component" value="Unassembled WGS sequence"/>
</dbReference>
<dbReference type="SUPFAM" id="SSF53067">
    <property type="entry name" value="Actin-like ATPase domain"/>
    <property type="match status" value="1"/>
</dbReference>
<dbReference type="InterPro" id="IPR008275">
    <property type="entry name" value="CoA_E_activase_dom"/>
</dbReference>
<keyword evidence="2" id="KW-0479">Metal-binding</keyword>
<name>A0A938BQ85_UNCW3</name>
<evidence type="ECO:0000256" key="2">
    <source>
        <dbReference type="ARBA" id="ARBA00022723"/>
    </source>
</evidence>